<organism evidence="2 3">
    <name type="scientific">Azorhizobium oxalatiphilum</name>
    <dbReference type="NCBI Taxonomy" id="980631"/>
    <lineage>
        <taxon>Bacteria</taxon>
        <taxon>Pseudomonadati</taxon>
        <taxon>Pseudomonadota</taxon>
        <taxon>Alphaproteobacteria</taxon>
        <taxon>Hyphomicrobiales</taxon>
        <taxon>Xanthobacteraceae</taxon>
        <taxon>Azorhizobium</taxon>
    </lineage>
</organism>
<name>A0A917BU11_9HYPH</name>
<dbReference type="RefSeq" id="WP_188576884.1">
    <property type="nucleotide sequence ID" value="NZ_BMCT01000001.1"/>
</dbReference>
<sequence>MGFDANLTRMQLDGTVKHVGGQQFLAGKGLAGETFPRVHRVEPHGFTSHPVSGGIATVMQSRSSRDSVYAMGGANPDLVPQLALGGSAIYDHLGNVVSVVENKVRIVAAESIELVSPLIVLDGLVKLGGPGADRPASARGTVDTAGAQDVDNLATRVLVI</sequence>
<keyword evidence="3" id="KW-1185">Reference proteome</keyword>
<evidence type="ECO:0000313" key="2">
    <source>
        <dbReference type="EMBL" id="GGF56775.1"/>
    </source>
</evidence>
<dbReference type="Pfam" id="PF06890">
    <property type="entry name" value="Phage_Mu_Gp45"/>
    <property type="match status" value="1"/>
</dbReference>
<dbReference type="InterPro" id="IPR053861">
    <property type="entry name" value="Phage_Mu_Gp45_N"/>
</dbReference>
<evidence type="ECO:0000313" key="3">
    <source>
        <dbReference type="Proteomes" id="UP000606044"/>
    </source>
</evidence>
<dbReference type="AlphaFoldDB" id="A0A917BU11"/>
<dbReference type="Proteomes" id="UP000606044">
    <property type="component" value="Unassembled WGS sequence"/>
</dbReference>
<reference evidence="2" key="2">
    <citation type="submission" date="2020-09" db="EMBL/GenBank/DDBJ databases">
        <authorList>
            <person name="Sun Q."/>
            <person name="Sedlacek I."/>
        </authorList>
    </citation>
    <scope>NUCLEOTIDE SEQUENCE</scope>
    <source>
        <strain evidence="2">CCM 7897</strain>
    </source>
</reference>
<dbReference type="EMBL" id="BMCT01000001">
    <property type="protein sequence ID" value="GGF56775.1"/>
    <property type="molecule type" value="Genomic_DNA"/>
</dbReference>
<protein>
    <recommendedName>
        <fullName evidence="1">Bacteriophage Mu Gp45 N-terminal domain-containing protein</fullName>
    </recommendedName>
</protein>
<proteinExistence type="predicted"/>
<evidence type="ECO:0000259" key="1">
    <source>
        <dbReference type="Pfam" id="PF06890"/>
    </source>
</evidence>
<comment type="caution">
    <text evidence="2">The sequence shown here is derived from an EMBL/GenBank/DDBJ whole genome shotgun (WGS) entry which is preliminary data.</text>
</comment>
<reference evidence="2" key="1">
    <citation type="journal article" date="2014" name="Int. J. Syst. Evol. Microbiol.">
        <title>Complete genome sequence of Corynebacterium casei LMG S-19264T (=DSM 44701T), isolated from a smear-ripened cheese.</title>
        <authorList>
            <consortium name="US DOE Joint Genome Institute (JGI-PGF)"/>
            <person name="Walter F."/>
            <person name="Albersmeier A."/>
            <person name="Kalinowski J."/>
            <person name="Ruckert C."/>
        </authorList>
    </citation>
    <scope>NUCLEOTIDE SEQUENCE</scope>
    <source>
        <strain evidence="2">CCM 7897</strain>
    </source>
</reference>
<accession>A0A917BU11</accession>
<feature type="domain" description="Bacteriophage Mu Gp45 N-terminal" evidence="1">
    <location>
        <begin position="16"/>
        <end position="75"/>
    </location>
</feature>
<gene>
    <name evidence="2" type="ORF">GCM10007301_15570</name>
</gene>